<dbReference type="PANTHER" id="PTHR44051:SF8">
    <property type="entry name" value="GLUTATHIONE S-TRANSFERASE GSTA"/>
    <property type="match status" value="1"/>
</dbReference>
<dbReference type="Pfam" id="PF13409">
    <property type="entry name" value="GST_N_2"/>
    <property type="match status" value="1"/>
</dbReference>
<proteinExistence type="inferred from homology"/>
<dbReference type="InterPro" id="IPR010987">
    <property type="entry name" value="Glutathione-S-Trfase_C-like"/>
</dbReference>
<dbReference type="Pfam" id="PF00043">
    <property type="entry name" value="GST_C"/>
    <property type="match status" value="1"/>
</dbReference>
<dbReference type="OMA" id="TFMRSQW"/>
<dbReference type="InterPro" id="IPR036282">
    <property type="entry name" value="Glutathione-S-Trfase_C_sf"/>
</dbReference>
<dbReference type="Proteomes" id="UP000193685">
    <property type="component" value="Unassembled WGS sequence"/>
</dbReference>
<evidence type="ECO:0000259" key="2">
    <source>
        <dbReference type="PROSITE" id="PS50404"/>
    </source>
</evidence>
<dbReference type="PANTHER" id="PTHR44051">
    <property type="entry name" value="GLUTATHIONE S-TRANSFERASE-RELATED"/>
    <property type="match status" value="1"/>
</dbReference>
<dbReference type="STRING" id="56484.A0A1Y2FUM7"/>
<dbReference type="RefSeq" id="XP_040727840.1">
    <property type="nucleotide sequence ID" value="XM_040871856.1"/>
</dbReference>
<evidence type="ECO:0000313" key="5">
    <source>
        <dbReference type="Proteomes" id="UP000193685"/>
    </source>
</evidence>
<keyword evidence="4" id="KW-0808">Transferase</keyword>
<evidence type="ECO:0000259" key="3">
    <source>
        <dbReference type="PROSITE" id="PS50405"/>
    </source>
</evidence>
<dbReference type="Gene3D" id="3.40.30.10">
    <property type="entry name" value="Glutaredoxin"/>
    <property type="match status" value="1"/>
</dbReference>
<dbReference type="InterPro" id="IPR040079">
    <property type="entry name" value="Glutathione_S-Trfase"/>
</dbReference>
<evidence type="ECO:0000313" key="4">
    <source>
        <dbReference type="EMBL" id="ORY86984.1"/>
    </source>
</evidence>
<name>A0A1Y2FUM7_PROLT</name>
<gene>
    <name evidence="4" type="ORF">BCR37DRAFT_401792</name>
</gene>
<accession>A0A1Y2FUM7</accession>
<dbReference type="PROSITE" id="PS50404">
    <property type="entry name" value="GST_NTER"/>
    <property type="match status" value="1"/>
</dbReference>
<feature type="domain" description="GST N-terminal" evidence="2">
    <location>
        <begin position="1"/>
        <end position="82"/>
    </location>
</feature>
<dbReference type="SFLD" id="SFLDG00358">
    <property type="entry name" value="Main_(cytGST)"/>
    <property type="match status" value="1"/>
</dbReference>
<dbReference type="OrthoDB" id="2309723at2759"/>
<comment type="caution">
    <text evidence="4">The sequence shown here is derived from an EMBL/GenBank/DDBJ whole genome shotgun (WGS) entry which is preliminary data.</text>
</comment>
<dbReference type="Gene3D" id="1.20.1050.10">
    <property type="match status" value="1"/>
</dbReference>
<protein>
    <submittedName>
        <fullName evidence="4">Glutathione S-transferase</fullName>
    </submittedName>
</protein>
<feature type="domain" description="GST C-terminal" evidence="3">
    <location>
        <begin position="87"/>
        <end position="215"/>
    </location>
</feature>
<dbReference type="InterPro" id="IPR004046">
    <property type="entry name" value="GST_C"/>
</dbReference>
<comment type="similarity">
    <text evidence="1">Belongs to the GST superfamily.</text>
</comment>
<evidence type="ECO:0000256" key="1">
    <source>
        <dbReference type="ARBA" id="ARBA00007409"/>
    </source>
</evidence>
<reference evidence="4 5" key="1">
    <citation type="submission" date="2016-07" db="EMBL/GenBank/DDBJ databases">
        <title>Pervasive Adenine N6-methylation of Active Genes in Fungi.</title>
        <authorList>
            <consortium name="DOE Joint Genome Institute"/>
            <person name="Mondo S.J."/>
            <person name="Dannebaum R.O."/>
            <person name="Kuo R.C."/>
            <person name="Labutti K."/>
            <person name="Haridas S."/>
            <person name="Kuo A."/>
            <person name="Salamov A."/>
            <person name="Ahrendt S.R."/>
            <person name="Lipzen A."/>
            <person name="Sullivan W."/>
            <person name="Andreopoulos W.B."/>
            <person name="Clum A."/>
            <person name="Lindquist E."/>
            <person name="Daum C."/>
            <person name="Ramamoorthy G.K."/>
            <person name="Gryganskyi A."/>
            <person name="Culley D."/>
            <person name="Magnuson J.K."/>
            <person name="James T.Y."/>
            <person name="O'Malley M.A."/>
            <person name="Stajich J.E."/>
            <person name="Spatafora J.W."/>
            <person name="Visel A."/>
            <person name="Grigoriev I.V."/>
        </authorList>
    </citation>
    <scope>NUCLEOTIDE SEQUENCE [LARGE SCALE GENOMIC DNA]</scope>
    <source>
        <strain evidence="4 5">12-1054</strain>
    </source>
</reference>
<dbReference type="SUPFAM" id="SSF47616">
    <property type="entry name" value="GST C-terminal domain-like"/>
    <property type="match status" value="1"/>
</dbReference>
<dbReference type="SUPFAM" id="SSF52833">
    <property type="entry name" value="Thioredoxin-like"/>
    <property type="match status" value="1"/>
</dbReference>
<organism evidence="4 5">
    <name type="scientific">Protomyces lactucae-debilis</name>
    <dbReference type="NCBI Taxonomy" id="2754530"/>
    <lineage>
        <taxon>Eukaryota</taxon>
        <taxon>Fungi</taxon>
        <taxon>Dikarya</taxon>
        <taxon>Ascomycota</taxon>
        <taxon>Taphrinomycotina</taxon>
        <taxon>Taphrinomycetes</taxon>
        <taxon>Taphrinales</taxon>
        <taxon>Protomycetaceae</taxon>
        <taxon>Protomyces</taxon>
    </lineage>
</organism>
<dbReference type="PROSITE" id="PS50405">
    <property type="entry name" value="GST_CTER"/>
    <property type="match status" value="1"/>
</dbReference>
<dbReference type="InterPro" id="IPR036249">
    <property type="entry name" value="Thioredoxin-like_sf"/>
</dbReference>
<sequence>MYDFDGGPYPARVRIAIAELDLLERFDKWVRVDLRDGTHKTPQFIRLNYSGTLPVVELKDGTYIAECVAITQFLDDLKEERQLTGRTPKEQGLIHMFTRRVELEVMNPISTYFHHATPGLGPKVEIYQNKDYGLNQRDKALAGLHHFNKILADKEFITGEYLSMADIALIGALIFFHLLKVDIPEECEHVSAWFKKMQERPSVQGQLEMFESRRV</sequence>
<dbReference type="GO" id="GO:0016740">
    <property type="term" value="F:transferase activity"/>
    <property type="evidence" value="ECO:0007669"/>
    <property type="project" value="UniProtKB-KW"/>
</dbReference>
<dbReference type="InterPro" id="IPR034346">
    <property type="entry name" value="Gtt2-like_C"/>
</dbReference>
<dbReference type="EMBL" id="MCFI01000002">
    <property type="protein sequence ID" value="ORY86984.1"/>
    <property type="molecule type" value="Genomic_DNA"/>
</dbReference>
<dbReference type="AlphaFoldDB" id="A0A1Y2FUM7"/>
<keyword evidence="5" id="KW-1185">Reference proteome</keyword>
<dbReference type="SFLD" id="SFLDS00019">
    <property type="entry name" value="Glutathione_Transferase_(cytos"/>
    <property type="match status" value="1"/>
</dbReference>
<dbReference type="CDD" id="cd03182">
    <property type="entry name" value="GST_C_GTT2_like"/>
    <property type="match status" value="1"/>
</dbReference>
<dbReference type="InterPro" id="IPR004045">
    <property type="entry name" value="Glutathione_S-Trfase_N"/>
</dbReference>
<dbReference type="GeneID" id="63788455"/>